<evidence type="ECO:0000256" key="3">
    <source>
        <dbReference type="ARBA" id="ARBA00022729"/>
    </source>
</evidence>
<protein>
    <recommendedName>
        <fullName evidence="8">SEFIR domain-containing protein</fullName>
    </recommendedName>
</protein>
<reference evidence="9" key="1">
    <citation type="thesis" date="2020" institute="ProQuest LLC" country="789 East Eisenhower Parkway, Ann Arbor, MI, USA">
        <title>Comparative Genomics and Chromosome Evolution.</title>
        <authorList>
            <person name="Mudd A.B."/>
        </authorList>
    </citation>
    <scope>NUCLEOTIDE SEQUENCE</scope>
    <source>
        <strain evidence="9">237g6f4</strain>
        <tissue evidence="9">Blood</tissue>
    </source>
</reference>
<dbReference type="GO" id="GO:0030368">
    <property type="term" value="F:interleukin-17 receptor activity"/>
    <property type="evidence" value="ECO:0007669"/>
    <property type="project" value="InterPro"/>
</dbReference>
<dbReference type="Proteomes" id="UP000824782">
    <property type="component" value="Unassembled WGS sequence"/>
</dbReference>
<organism evidence="9 10">
    <name type="scientific">Engystomops pustulosus</name>
    <name type="common">Tungara frog</name>
    <name type="synonym">Physalaemus pustulosus</name>
    <dbReference type="NCBI Taxonomy" id="76066"/>
    <lineage>
        <taxon>Eukaryota</taxon>
        <taxon>Metazoa</taxon>
        <taxon>Chordata</taxon>
        <taxon>Craniata</taxon>
        <taxon>Vertebrata</taxon>
        <taxon>Euteleostomi</taxon>
        <taxon>Amphibia</taxon>
        <taxon>Batrachia</taxon>
        <taxon>Anura</taxon>
        <taxon>Neobatrachia</taxon>
        <taxon>Hyloidea</taxon>
        <taxon>Leptodactylidae</taxon>
        <taxon>Leiuperinae</taxon>
        <taxon>Engystomops</taxon>
    </lineage>
</organism>
<evidence type="ECO:0000256" key="5">
    <source>
        <dbReference type="ARBA" id="ARBA00023136"/>
    </source>
</evidence>
<dbReference type="GO" id="GO:0016020">
    <property type="term" value="C:membrane"/>
    <property type="evidence" value="ECO:0007669"/>
    <property type="project" value="UniProtKB-SubCell"/>
</dbReference>
<feature type="domain" description="SEFIR" evidence="8">
    <location>
        <begin position="6"/>
        <end position="135"/>
    </location>
</feature>
<comment type="caution">
    <text evidence="9">The sequence shown here is derived from an EMBL/GenBank/DDBJ whole genome shotgun (WGS) entry which is preliminary data.</text>
</comment>
<dbReference type="PANTHER" id="PTHR15583">
    <property type="entry name" value="INTERLEUKIN-17 RECEPTOR"/>
    <property type="match status" value="1"/>
</dbReference>
<keyword evidence="2" id="KW-0812">Transmembrane</keyword>
<keyword evidence="3" id="KW-0732">Signal</keyword>
<gene>
    <name evidence="9" type="ORF">GDO81_022362</name>
</gene>
<dbReference type="InterPro" id="IPR039465">
    <property type="entry name" value="IL-17_rcpt-like"/>
</dbReference>
<evidence type="ECO:0000256" key="2">
    <source>
        <dbReference type="ARBA" id="ARBA00022692"/>
    </source>
</evidence>
<keyword evidence="6" id="KW-0675">Receptor</keyword>
<evidence type="ECO:0000313" key="9">
    <source>
        <dbReference type="EMBL" id="KAG8538602.1"/>
    </source>
</evidence>
<proteinExistence type="predicted"/>
<evidence type="ECO:0000256" key="4">
    <source>
        <dbReference type="ARBA" id="ARBA00022989"/>
    </source>
</evidence>
<dbReference type="Pfam" id="PF08357">
    <property type="entry name" value="SEFIR"/>
    <property type="match status" value="1"/>
</dbReference>
<comment type="subcellular location">
    <subcellularLocation>
        <location evidence="1">Membrane</location>
        <topology evidence="1">Single-pass type I membrane protein</topology>
    </subcellularLocation>
</comment>
<dbReference type="AlphaFoldDB" id="A0AAV6YMZ2"/>
<evidence type="ECO:0000313" key="10">
    <source>
        <dbReference type="Proteomes" id="UP000824782"/>
    </source>
</evidence>
<dbReference type="EMBL" id="WNYA01019868">
    <property type="protein sequence ID" value="KAG8538602.1"/>
    <property type="molecule type" value="Genomic_DNA"/>
</dbReference>
<evidence type="ECO:0000256" key="6">
    <source>
        <dbReference type="ARBA" id="ARBA00023170"/>
    </source>
</evidence>
<evidence type="ECO:0000256" key="1">
    <source>
        <dbReference type="ARBA" id="ARBA00004479"/>
    </source>
</evidence>
<keyword evidence="5" id="KW-0472">Membrane</keyword>
<evidence type="ECO:0000259" key="8">
    <source>
        <dbReference type="Pfam" id="PF08357"/>
    </source>
</evidence>
<dbReference type="Gene3D" id="3.40.50.11530">
    <property type="match status" value="1"/>
</dbReference>
<keyword evidence="10" id="KW-1185">Reference proteome</keyword>
<accession>A0AAV6YMZ2</accession>
<sequence>MRVDWGLDVVLDQLESHEIGVRGVMPWLGHQKEQIEKTNGTILILCSPGAQAKWRALQDRQKERVTLPEDASYMYGDLFTPALTLIFPDFQKAKPYDRYLVAYFNDLFTHEDIPSLFEICPCYPVVDKLKDLLFRIQRIEQNQPSVQYDVCLKEYPSYAYLLSAIEQCRAWQQQHLDWFGKECPPVGGQDEEDLEEEVGHECTRRIHPKIRQPETAISMVNPRIIEQAPVQIVNPSLVRGPTSVYVVPRLNEEPSPVTVLQPSLRTDALRASYMQEPLLVVDESFPLYNEMDLSAPGDQEVQSEDLVQAQLRFFSQSFGPDELFHGDESFPGSGDLLSVRRPLLQETDKPDAQFQDLMEVQRRLLFNSIWEGPAGDESIADCLPMPHHQDVWTNDLQEAQKRFLLQTIGDGQHLLPEMVCDAVPPLTEHHPLLENTGVPLPLCHPTMDVGGLYELNEVMGQTDNRNCHSEDLGYGTLNPQQSGGDERRMNEKLNLCVI</sequence>
<dbReference type="InterPro" id="IPR013568">
    <property type="entry name" value="SEFIR_dom"/>
</dbReference>
<keyword evidence="7" id="KW-0325">Glycoprotein</keyword>
<keyword evidence="4" id="KW-1133">Transmembrane helix</keyword>
<name>A0AAV6YMZ2_ENGPU</name>
<dbReference type="PANTHER" id="PTHR15583:SF13">
    <property type="entry name" value="INTERLEUKIN-17 RECEPTOR A"/>
    <property type="match status" value="1"/>
</dbReference>
<evidence type="ECO:0000256" key="7">
    <source>
        <dbReference type="ARBA" id="ARBA00023180"/>
    </source>
</evidence>